<keyword evidence="2" id="KW-0812">Transmembrane</keyword>
<dbReference type="Proteomes" id="UP000244527">
    <property type="component" value="Chromosome"/>
</dbReference>
<feature type="transmembrane region" description="Helical" evidence="2">
    <location>
        <begin position="448"/>
        <end position="468"/>
    </location>
</feature>
<sequence>MKKYFKIIVTVSFLLCFFFNNAQERILNFDTTIKIEHSGVIQVNETITIKAEGQLFVHGLLRQLPLNRKDIDGNAVDVGYTLQSIKKDGVSENYFTKEADGDFKIYIGDKDIDLPSGIYEYEIVYTVPFQIGYFDSYDELYWNVTGNGWDIPIDKASCTLYLPNENATFGNVNAYTGYEGDKGSQGTASLDSNKTIAHFYVTGLGATQGLTVAASFDKGIVLPPSKIQEASSFYKKIKNNLWSTVFGLGMLLFYFFQWKKKGKDPVIKTIVPEFRPPFDWSPAIVGYVYNRAVTDGIYMASMVQVAIKGAIKITSTIEKSLFTTSTVYQIEVLNASPNNLSEEEKALFKPMASRKKIIVSQTSYRVFEKAYKGWLSVVTKKINVEDYYINNGWEKTIGFLIFINVGLVFLILSHTNGYMNYFFYIVLVIGSSSLTYWVSKTVKGSGWIILRGILCFMWLLPAIFIYFASLFFRSWIEIGVQVAVFIGYLIYSFNLGKYTVKGAESLERLEGFKLYLETAEKNKMNMLKPPELTPALFEELLPYAVALEVDVAWGKQFETILELAKYDPSWYSGDDGFRNSSHFISSISKNVSNSRVDPTPSRSSSSSSSGSSGSWSGGSSGGGSSGGGGGGGGGGGW</sequence>
<dbReference type="EMBL" id="CP020918">
    <property type="protein sequence ID" value="AWG20266.1"/>
    <property type="molecule type" value="Genomic_DNA"/>
</dbReference>
<feature type="signal peptide" evidence="3">
    <location>
        <begin position="1"/>
        <end position="22"/>
    </location>
</feature>
<feature type="region of interest" description="Disordered" evidence="1">
    <location>
        <begin position="591"/>
        <end position="637"/>
    </location>
</feature>
<evidence type="ECO:0000313" key="7">
    <source>
        <dbReference type="Proteomes" id="UP000244527"/>
    </source>
</evidence>
<dbReference type="Pfam" id="PF20990">
    <property type="entry name" value="DUF2207_C"/>
    <property type="match status" value="1"/>
</dbReference>
<evidence type="ECO:0000313" key="6">
    <source>
        <dbReference type="EMBL" id="AWG20266.1"/>
    </source>
</evidence>
<evidence type="ECO:0008006" key="8">
    <source>
        <dbReference type="Google" id="ProtNLM"/>
    </source>
</evidence>
<feature type="transmembrane region" description="Helical" evidence="2">
    <location>
        <begin position="397"/>
        <end position="415"/>
    </location>
</feature>
<dbReference type="Pfam" id="PF09972">
    <property type="entry name" value="DUF2207"/>
    <property type="match status" value="1"/>
</dbReference>
<dbReference type="RefSeq" id="WP_108739232.1">
    <property type="nucleotide sequence ID" value="NZ_CP020918.1"/>
</dbReference>
<accession>A0A2S1L9M1</accession>
<evidence type="ECO:0000256" key="3">
    <source>
        <dbReference type="SAM" id="SignalP"/>
    </source>
</evidence>
<keyword evidence="7" id="KW-1185">Reference proteome</keyword>
<dbReference type="KEGG" id="ffa:FFWV33_01345"/>
<dbReference type="OrthoDB" id="9767603at2"/>
<name>A0A2S1L9M1_9FLAO</name>
<keyword evidence="2" id="KW-0472">Membrane</keyword>
<evidence type="ECO:0000259" key="5">
    <source>
        <dbReference type="Pfam" id="PF20990"/>
    </source>
</evidence>
<feature type="chain" id="PRO_5015745079" description="Transmembrane signal peptide protein" evidence="3">
    <location>
        <begin position="23"/>
        <end position="637"/>
    </location>
</feature>
<keyword evidence="3" id="KW-0732">Signal</keyword>
<feature type="compositionally biased region" description="Polar residues" evidence="1">
    <location>
        <begin position="591"/>
        <end position="602"/>
    </location>
</feature>
<evidence type="ECO:0000256" key="1">
    <source>
        <dbReference type="SAM" id="MobiDB-lite"/>
    </source>
</evidence>
<feature type="domain" description="DUF2207" evidence="4">
    <location>
        <begin position="25"/>
        <end position="216"/>
    </location>
</feature>
<feature type="domain" description="Predicted membrane protein YciQ-like C-terminal" evidence="5">
    <location>
        <begin position="273"/>
        <end position="557"/>
    </location>
</feature>
<gene>
    <name evidence="6" type="ORF">FFWV33_01345</name>
</gene>
<feature type="transmembrane region" description="Helical" evidence="2">
    <location>
        <begin position="241"/>
        <end position="258"/>
    </location>
</feature>
<dbReference type="InterPro" id="IPR018702">
    <property type="entry name" value="DUF2207"/>
</dbReference>
<feature type="transmembrane region" description="Helical" evidence="2">
    <location>
        <begin position="421"/>
        <end position="439"/>
    </location>
</feature>
<evidence type="ECO:0000256" key="2">
    <source>
        <dbReference type="SAM" id="Phobius"/>
    </source>
</evidence>
<feature type="compositionally biased region" description="Low complexity" evidence="1">
    <location>
        <begin position="603"/>
        <end position="614"/>
    </location>
</feature>
<protein>
    <recommendedName>
        <fullName evidence="8">Transmembrane signal peptide protein</fullName>
    </recommendedName>
</protein>
<feature type="transmembrane region" description="Helical" evidence="2">
    <location>
        <begin position="474"/>
        <end position="491"/>
    </location>
</feature>
<dbReference type="AlphaFoldDB" id="A0A2S1L9M1"/>
<feature type="compositionally biased region" description="Gly residues" evidence="1">
    <location>
        <begin position="615"/>
        <end position="637"/>
    </location>
</feature>
<organism evidence="6 7">
    <name type="scientific">Flavobacterium faecale</name>
    <dbReference type="NCBI Taxonomy" id="1355330"/>
    <lineage>
        <taxon>Bacteria</taxon>
        <taxon>Pseudomonadati</taxon>
        <taxon>Bacteroidota</taxon>
        <taxon>Flavobacteriia</taxon>
        <taxon>Flavobacteriales</taxon>
        <taxon>Flavobacteriaceae</taxon>
        <taxon>Flavobacterium</taxon>
    </lineage>
</organism>
<evidence type="ECO:0000259" key="4">
    <source>
        <dbReference type="Pfam" id="PF09972"/>
    </source>
</evidence>
<reference evidence="6 7" key="1">
    <citation type="submission" date="2017-04" db="EMBL/GenBank/DDBJ databases">
        <title>Compelte genome sequence of WV33.</title>
        <authorList>
            <person name="Lee P.C."/>
        </authorList>
    </citation>
    <scope>NUCLEOTIDE SEQUENCE [LARGE SCALE GENOMIC DNA]</scope>
    <source>
        <strain evidence="6 7">WV33</strain>
    </source>
</reference>
<keyword evidence="2" id="KW-1133">Transmembrane helix</keyword>
<proteinExistence type="predicted"/>
<dbReference type="InterPro" id="IPR048389">
    <property type="entry name" value="YciQ-like_C"/>
</dbReference>